<accession>A0A2T0RUV0</accession>
<evidence type="ECO:0000313" key="3">
    <source>
        <dbReference type="EMBL" id="PRY24927.1"/>
    </source>
</evidence>
<evidence type="ECO:0000313" key="4">
    <source>
        <dbReference type="Proteomes" id="UP000239480"/>
    </source>
</evidence>
<feature type="region of interest" description="Disordered" evidence="1">
    <location>
        <begin position="1"/>
        <end position="35"/>
    </location>
</feature>
<dbReference type="InterPro" id="IPR018961">
    <property type="entry name" value="DnaJ_homolog_subfam-C_membr-28"/>
</dbReference>
<sequence length="111" mass="12318">MVTRWDKISEQRMRKAEAEGHLKGLSGEGKPLPHRPEAALIDSGTAVGHRIMAEAGALPREIELKKQIAALHERLALETDPAARRALMAEVSTLQTRHAMEAEARRKFMGM</sequence>
<evidence type="ECO:0000259" key="2">
    <source>
        <dbReference type="Pfam" id="PF09350"/>
    </source>
</evidence>
<dbReference type="Proteomes" id="UP000239480">
    <property type="component" value="Unassembled WGS sequence"/>
</dbReference>
<dbReference type="OrthoDB" id="8448455at2"/>
<organism evidence="3 4">
    <name type="scientific">Aliiruegeria haliotis</name>
    <dbReference type="NCBI Taxonomy" id="1280846"/>
    <lineage>
        <taxon>Bacteria</taxon>
        <taxon>Pseudomonadati</taxon>
        <taxon>Pseudomonadota</taxon>
        <taxon>Alphaproteobacteria</taxon>
        <taxon>Rhodobacterales</taxon>
        <taxon>Roseobacteraceae</taxon>
        <taxon>Aliiruegeria</taxon>
    </lineage>
</organism>
<evidence type="ECO:0000256" key="1">
    <source>
        <dbReference type="SAM" id="MobiDB-lite"/>
    </source>
</evidence>
<dbReference type="PANTHER" id="PTHR39158">
    <property type="entry name" value="OS08G0560600 PROTEIN"/>
    <property type="match status" value="1"/>
</dbReference>
<dbReference type="RefSeq" id="WP_106203872.1">
    <property type="nucleotide sequence ID" value="NZ_PVTD01000002.1"/>
</dbReference>
<reference evidence="3 4" key="1">
    <citation type="submission" date="2018-03" db="EMBL/GenBank/DDBJ databases">
        <title>Genomic Encyclopedia of Archaeal and Bacterial Type Strains, Phase II (KMG-II): from individual species to whole genera.</title>
        <authorList>
            <person name="Goeker M."/>
        </authorList>
    </citation>
    <scope>NUCLEOTIDE SEQUENCE [LARGE SCALE GENOMIC DNA]</scope>
    <source>
        <strain evidence="3 4">DSM 29328</strain>
    </source>
</reference>
<keyword evidence="4" id="KW-1185">Reference proteome</keyword>
<dbReference type="PANTHER" id="PTHR39158:SF1">
    <property type="entry name" value="DNAJ HOMOLOG SUBFAMILY C MEMBER 28"/>
    <property type="match status" value="1"/>
</dbReference>
<protein>
    <submittedName>
        <fullName evidence="3">Uncharacterized protein DUF1992</fullName>
    </submittedName>
</protein>
<dbReference type="AlphaFoldDB" id="A0A2T0RUV0"/>
<name>A0A2T0RUV0_9RHOB</name>
<dbReference type="EMBL" id="PVTD01000002">
    <property type="protein sequence ID" value="PRY24927.1"/>
    <property type="molecule type" value="Genomic_DNA"/>
</dbReference>
<dbReference type="Pfam" id="PF09350">
    <property type="entry name" value="DJC28_CD"/>
    <property type="match status" value="1"/>
</dbReference>
<proteinExistence type="predicted"/>
<dbReference type="InterPro" id="IPR052573">
    <property type="entry name" value="DnaJ_C_subfamily_28"/>
</dbReference>
<comment type="caution">
    <text evidence="3">The sequence shown here is derived from an EMBL/GenBank/DDBJ whole genome shotgun (WGS) entry which is preliminary data.</text>
</comment>
<feature type="domain" description="DnaJ homologue subfamily C member 28 conserved" evidence="2">
    <location>
        <begin position="9"/>
        <end position="76"/>
    </location>
</feature>
<gene>
    <name evidence="3" type="ORF">CLV78_102100</name>
</gene>
<feature type="compositionally biased region" description="Basic and acidic residues" evidence="1">
    <location>
        <begin position="1"/>
        <end position="22"/>
    </location>
</feature>